<evidence type="ECO:0000256" key="2">
    <source>
        <dbReference type="ARBA" id="ARBA00022797"/>
    </source>
</evidence>
<feature type="domain" description="Epoxide hydrolase N-terminal" evidence="5">
    <location>
        <begin position="3"/>
        <end position="105"/>
    </location>
</feature>
<dbReference type="Proteomes" id="UP000261758">
    <property type="component" value="Chromosome"/>
</dbReference>
<dbReference type="InterPro" id="IPR016292">
    <property type="entry name" value="Epoxide_hydrolase"/>
</dbReference>
<protein>
    <recommendedName>
        <fullName evidence="5">Epoxide hydrolase N-terminal domain-containing protein</fullName>
    </recommendedName>
</protein>
<evidence type="ECO:0000313" key="6">
    <source>
        <dbReference type="EMBL" id="AXV83182.1"/>
    </source>
</evidence>
<evidence type="ECO:0000313" key="7">
    <source>
        <dbReference type="Proteomes" id="UP000261758"/>
    </source>
</evidence>
<comment type="similarity">
    <text evidence="1">Belongs to the peptidase S33 family.</text>
</comment>
<dbReference type="InterPro" id="IPR010497">
    <property type="entry name" value="Epoxide_hydro_N"/>
</dbReference>
<dbReference type="InterPro" id="IPR029058">
    <property type="entry name" value="AB_hydrolase_fold"/>
</dbReference>
<dbReference type="GO" id="GO:0004301">
    <property type="term" value="F:epoxide hydrolase activity"/>
    <property type="evidence" value="ECO:0007669"/>
    <property type="project" value="TreeGrafter"/>
</dbReference>
<dbReference type="AlphaFoldDB" id="A0AAD0SFM5"/>
<evidence type="ECO:0000256" key="1">
    <source>
        <dbReference type="ARBA" id="ARBA00010088"/>
    </source>
</evidence>
<dbReference type="PANTHER" id="PTHR21661:SF35">
    <property type="entry name" value="EPOXIDE HYDROLASE"/>
    <property type="match status" value="1"/>
</dbReference>
<evidence type="ECO:0000259" key="5">
    <source>
        <dbReference type="Pfam" id="PF06441"/>
    </source>
</evidence>
<dbReference type="PRINTS" id="PR00412">
    <property type="entry name" value="EPOXHYDRLASE"/>
</dbReference>
<accession>A0AAD0SFM5</accession>
<feature type="active site" description="Nucleophile" evidence="4">
    <location>
        <position position="175"/>
    </location>
</feature>
<name>A0AAD0SFM5_RALSL</name>
<reference evidence="6 7" key="1">
    <citation type="submission" date="2017-08" db="EMBL/GenBank/DDBJ databases">
        <title>Genome sequences of Ralstonia solanacearum Species Complex (RSSC) isolated from Potato bacterial wilts in Korea.</title>
        <authorList>
            <person name="Cho H."/>
            <person name="Song E.-S."/>
            <person name="Lee Y.K."/>
            <person name="Lee S."/>
            <person name="Lee S.-W."/>
            <person name="Jo A."/>
            <person name="Kim J.-G."/>
            <person name="Hwang I."/>
        </authorList>
    </citation>
    <scope>NUCLEOTIDE SEQUENCE [LARGE SCALE GENOMIC DNA]</scope>
    <source>
        <strain evidence="6 7">T98</strain>
    </source>
</reference>
<gene>
    <name evidence="6" type="ORF">CJO77_12395</name>
</gene>
<dbReference type="PANTHER" id="PTHR21661">
    <property type="entry name" value="EPOXIDE HYDROLASE 1-RELATED"/>
    <property type="match status" value="1"/>
</dbReference>
<dbReference type="InterPro" id="IPR000639">
    <property type="entry name" value="Epox_hydrolase-like"/>
</dbReference>
<dbReference type="EMBL" id="CP022759">
    <property type="protein sequence ID" value="AXV83182.1"/>
    <property type="molecule type" value="Genomic_DNA"/>
</dbReference>
<feature type="active site" description="Proton donor" evidence="4">
    <location>
        <position position="302"/>
    </location>
</feature>
<feature type="active site" description="Proton acceptor" evidence="4">
    <location>
        <position position="363"/>
    </location>
</feature>
<keyword evidence="2" id="KW-0058">Aromatic hydrocarbons catabolism</keyword>
<proteinExistence type="inferred from homology"/>
<dbReference type="SUPFAM" id="SSF53474">
    <property type="entry name" value="alpha/beta-Hydrolases"/>
    <property type="match status" value="1"/>
</dbReference>
<dbReference type="GO" id="GO:0097176">
    <property type="term" value="P:epoxide metabolic process"/>
    <property type="evidence" value="ECO:0007669"/>
    <property type="project" value="TreeGrafter"/>
</dbReference>
<evidence type="ECO:0000256" key="3">
    <source>
        <dbReference type="ARBA" id="ARBA00022801"/>
    </source>
</evidence>
<dbReference type="Gene3D" id="3.40.50.1820">
    <property type="entry name" value="alpha/beta hydrolase"/>
    <property type="match status" value="1"/>
</dbReference>
<keyword evidence="3" id="KW-0378">Hydrolase</keyword>
<dbReference type="RefSeq" id="WP_118870089.1">
    <property type="nucleotide sequence ID" value="NZ_CP022759.1"/>
</dbReference>
<evidence type="ECO:0000256" key="4">
    <source>
        <dbReference type="PIRSR" id="PIRSR001112-1"/>
    </source>
</evidence>
<dbReference type="Pfam" id="PF06441">
    <property type="entry name" value="EHN"/>
    <property type="match status" value="1"/>
</dbReference>
<dbReference type="PIRSF" id="PIRSF001112">
    <property type="entry name" value="Epoxide_hydrolase"/>
    <property type="match status" value="1"/>
</dbReference>
<organism evidence="6 7">
    <name type="scientific">Ralstonia solanacearum</name>
    <name type="common">Pseudomonas solanacearum</name>
    <dbReference type="NCBI Taxonomy" id="305"/>
    <lineage>
        <taxon>Bacteria</taxon>
        <taxon>Pseudomonadati</taxon>
        <taxon>Pseudomonadota</taxon>
        <taxon>Betaproteobacteria</taxon>
        <taxon>Burkholderiales</taxon>
        <taxon>Burkholderiaceae</taxon>
        <taxon>Ralstonia</taxon>
        <taxon>Ralstonia solanacearum species complex</taxon>
    </lineage>
</organism>
<sequence>MLHPFRIETTDAALDDLRERLLRTRLPENRVPGWDDGIDLGYLAELVTYWRDQFDWKAQEEKLNRFNQLRGSIDGTTAHVIHERGNGPAPMPIVLTHGWPDSPFRFDKLIPLLTDPGAHGGDPADAFHVVAPSLPGFGFSLRDGAYGGTMYAFGSYLDAVMRELGYERYGAHGGDMGTGASVLLAAHHPQSLIGMHLTDILPLHAMTPLSDLSPEEGAYLQELGRFQQEEGAYMHLQGTKPWTPAAALMDSPAGLAAWIVEKFRAWSDCNGDVESRFSKDELLTNVMLYWLTGSIGSSFLAYRDFIKPAPRLAGQEAAPLQLKVDQVPAGFSIFAKDQVHPPRSWAERFYDVRHWNVVPCGGHFGAFEEPELLAGEIREFFRPLRK</sequence>